<keyword evidence="15" id="KW-1185">Reference proteome</keyword>
<feature type="transmembrane region" description="Helical" evidence="11">
    <location>
        <begin position="35"/>
        <end position="58"/>
    </location>
</feature>
<feature type="transmembrane region" description="Helical" evidence="11">
    <location>
        <begin position="303"/>
        <end position="325"/>
    </location>
</feature>
<reference evidence="14 15" key="1">
    <citation type="submission" date="2019-02" db="EMBL/GenBank/DDBJ databases">
        <title>Deep-cultivation of Planctomycetes and their phenomic and genomic characterization uncovers novel biology.</title>
        <authorList>
            <person name="Wiegand S."/>
            <person name="Jogler M."/>
            <person name="Boedeker C."/>
            <person name="Pinto D."/>
            <person name="Vollmers J."/>
            <person name="Rivas-Marin E."/>
            <person name="Kohn T."/>
            <person name="Peeters S.H."/>
            <person name="Heuer A."/>
            <person name="Rast P."/>
            <person name="Oberbeckmann S."/>
            <person name="Bunk B."/>
            <person name="Jeske O."/>
            <person name="Meyerdierks A."/>
            <person name="Storesund J.E."/>
            <person name="Kallscheuer N."/>
            <person name="Luecker S."/>
            <person name="Lage O.M."/>
            <person name="Pohl T."/>
            <person name="Merkel B.J."/>
            <person name="Hornburger P."/>
            <person name="Mueller R.-W."/>
            <person name="Bruemmer F."/>
            <person name="Labrenz M."/>
            <person name="Spormann A.M."/>
            <person name="Op den Camp H."/>
            <person name="Overmann J."/>
            <person name="Amann R."/>
            <person name="Jetten M.S.M."/>
            <person name="Mascher T."/>
            <person name="Medema M.H."/>
            <person name="Devos D.P."/>
            <person name="Kaster A.-K."/>
            <person name="Ovreas L."/>
            <person name="Rohde M."/>
            <person name="Galperin M.Y."/>
            <person name="Jogler C."/>
        </authorList>
    </citation>
    <scope>NUCLEOTIDE SEQUENCE [LARGE SCALE GENOMIC DNA]</scope>
    <source>
        <strain evidence="14 15">ElP</strain>
    </source>
</reference>
<evidence type="ECO:0000256" key="1">
    <source>
        <dbReference type="ARBA" id="ARBA00001947"/>
    </source>
</evidence>
<evidence type="ECO:0000256" key="10">
    <source>
        <dbReference type="ARBA" id="ARBA00023136"/>
    </source>
</evidence>
<feature type="transmembrane region" description="Helical" evidence="11">
    <location>
        <begin position="198"/>
        <end position="216"/>
    </location>
</feature>
<evidence type="ECO:0000256" key="4">
    <source>
        <dbReference type="ARBA" id="ARBA00022692"/>
    </source>
</evidence>
<keyword evidence="14" id="KW-0346">Stress response</keyword>
<dbReference type="KEGG" id="tpla:ElP_58320"/>
<dbReference type="GO" id="GO:0006508">
    <property type="term" value="P:proteolysis"/>
    <property type="evidence" value="ECO:0007669"/>
    <property type="project" value="UniProtKB-KW"/>
</dbReference>
<accession>A0A518HAJ9</accession>
<feature type="transmembrane region" description="Helical" evidence="11">
    <location>
        <begin position="158"/>
        <end position="178"/>
    </location>
</feature>
<feature type="transmembrane region" description="Helical" evidence="11">
    <location>
        <begin position="470"/>
        <end position="492"/>
    </location>
</feature>
<evidence type="ECO:0000256" key="2">
    <source>
        <dbReference type="ARBA" id="ARBA00022475"/>
    </source>
</evidence>
<name>A0A518HAJ9_9BACT</name>
<keyword evidence="12" id="KW-0732">Signal</keyword>
<evidence type="ECO:0000256" key="5">
    <source>
        <dbReference type="ARBA" id="ARBA00022723"/>
    </source>
</evidence>
<keyword evidence="9" id="KW-0482">Metalloprotease</keyword>
<dbReference type="RefSeq" id="WP_145275985.1">
    <property type="nucleotide sequence ID" value="NZ_CP036426.1"/>
</dbReference>
<protein>
    <submittedName>
        <fullName evidence="14">Heat shock protein HtpX</fullName>
    </submittedName>
</protein>
<feature type="transmembrane region" description="Helical" evidence="11">
    <location>
        <begin position="117"/>
        <end position="137"/>
    </location>
</feature>
<evidence type="ECO:0000313" key="15">
    <source>
        <dbReference type="Proteomes" id="UP000317835"/>
    </source>
</evidence>
<feature type="transmembrane region" description="Helical" evidence="11">
    <location>
        <begin position="345"/>
        <end position="367"/>
    </location>
</feature>
<keyword evidence="5" id="KW-0479">Metal-binding</keyword>
<keyword evidence="7" id="KW-0862">Zinc</keyword>
<keyword evidence="2" id="KW-1003">Cell membrane</keyword>
<evidence type="ECO:0000256" key="9">
    <source>
        <dbReference type="ARBA" id="ARBA00023049"/>
    </source>
</evidence>
<keyword evidence="4 11" id="KW-0812">Transmembrane</keyword>
<organism evidence="14 15">
    <name type="scientific">Tautonia plasticadhaerens</name>
    <dbReference type="NCBI Taxonomy" id="2527974"/>
    <lineage>
        <taxon>Bacteria</taxon>
        <taxon>Pseudomonadati</taxon>
        <taxon>Planctomycetota</taxon>
        <taxon>Planctomycetia</taxon>
        <taxon>Isosphaerales</taxon>
        <taxon>Isosphaeraceae</taxon>
        <taxon>Tautonia</taxon>
    </lineage>
</organism>
<comment type="cofactor">
    <cofactor evidence="1">
        <name>Zn(2+)</name>
        <dbReference type="ChEBI" id="CHEBI:29105"/>
    </cofactor>
</comment>
<feature type="chain" id="PRO_5022005644" evidence="12">
    <location>
        <begin position="21"/>
        <end position="495"/>
    </location>
</feature>
<keyword evidence="3" id="KW-0645">Protease</keyword>
<dbReference type="AlphaFoldDB" id="A0A518HAJ9"/>
<keyword evidence="6" id="KW-0378">Hydrolase</keyword>
<dbReference type="OrthoDB" id="255388at2"/>
<dbReference type="PANTHER" id="PTHR43221">
    <property type="entry name" value="PROTEASE HTPX"/>
    <property type="match status" value="1"/>
</dbReference>
<feature type="domain" description="Peptidase M48" evidence="13">
    <location>
        <begin position="230"/>
        <end position="383"/>
    </location>
</feature>
<evidence type="ECO:0000256" key="11">
    <source>
        <dbReference type="SAM" id="Phobius"/>
    </source>
</evidence>
<dbReference type="Proteomes" id="UP000317835">
    <property type="component" value="Chromosome"/>
</dbReference>
<dbReference type="GO" id="GO:0046872">
    <property type="term" value="F:metal ion binding"/>
    <property type="evidence" value="ECO:0007669"/>
    <property type="project" value="UniProtKB-KW"/>
</dbReference>
<dbReference type="InterPro" id="IPR050083">
    <property type="entry name" value="HtpX_protease"/>
</dbReference>
<evidence type="ECO:0000256" key="12">
    <source>
        <dbReference type="SAM" id="SignalP"/>
    </source>
</evidence>
<proteinExistence type="predicted"/>
<dbReference type="Pfam" id="PF01435">
    <property type="entry name" value="Peptidase_M48"/>
    <property type="match status" value="1"/>
</dbReference>
<evidence type="ECO:0000256" key="3">
    <source>
        <dbReference type="ARBA" id="ARBA00022670"/>
    </source>
</evidence>
<evidence type="ECO:0000256" key="6">
    <source>
        <dbReference type="ARBA" id="ARBA00022801"/>
    </source>
</evidence>
<feature type="transmembrane region" description="Helical" evidence="11">
    <location>
        <begin position="79"/>
        <end position="97"/>
    </location>
</feature>
<dbReference type="EMBL" id="CP036426">
    <property type="protein sequence ID" value="QDV37885.1"/>
    <property type="molecule type" value="Genomic_DNA"/>
</dbReference>
<dbReference type="InterPro" id="IPR001915">
    <property type="entry name" value="Peptidase_M48"/>
</dbReference>
<dbReference type="Gene3D" id="3.30.2010.10">
    <property type="entry name" value="Metalloproteases ('zincins'), catalytic domain"/>
    <property type="match status" value="1"/>
</dbReference>
<dbReference type="PANTHER" id="PTHR43221:SF2">
    <property type="entry name" value="PROTEASE HTPX HOMOLOG"/>
    <property type="match status" value="1"/>
</dbReference>
<dbReference type="GO" id="GO:0004222">
    <property type="term" value="F:metalloendopeptidase activity"/>
    <property type="evidence" value="ECO:0007669"/>
    <property type="project" value="InterPro"/>
</dbReference>
<evidence type="ECO:0000256" key="8">
    <source>
        <dbReference type="ARBA" id="ARBA00022989"/>
    </source>
</evidence>
<keyword evidence="8 11" id="KW-1133">Transmembrane helix</keyword>
<gene>
    <name evidence="14" type="ORF">ElP_58320</name>
</gene>
<feature type="signal peptide" evidence="12">
    <location>
        <begin position="1"/>
        <end position="20"/>
    </location>
</feature>
<keyword evidence="10 11" id="KW-0472">Membrane</keyword>
<evidence type="ECO:0000313" key="14">
    <source>
        <dbReference type="EMBL" id="QDV37885.1"/>
    </source>
</evidence>
<evidence type="ECO:0000256" key="7">
    <source>
        <dbReference type="ARBA" id="ARBA00022833"/>
    </source>
</evidence>
<dbReference type="CDD" id="cd07345">
    <property type="entry name" value="M48A_Ste24p-like"/>
    <property type="match status" value="1"/>
</dbReference>
<evidence type="ECO:0000259" key="13">
    <source>
        <dbReference type="Pfam" id="PF01435"/>
    </source>
</evidence>
<sequence length="495" mass="52544" precursor="true">MPLIALVALFVAFWSPVSPAPGGVPGPGGADALGRALLAMTAVATVGSISALVGGLMARRVARAGPTLEDRRRLARASLGLEVLAVVAFGLVVHLGRWPEAVAVGMGLSGWTIAEEAVVLLPFLLMLLAAWSGLYQADRVLKASGMRGVKHSWLAGYLVFKARQALGLVLPVAVLFAVVQDLQGWISPGGDPAAWVSLALYAGLGATILVLSPAFVRLSWPARPMPPGPLRDRLERLARRFGFRYTDILVWDTGGGLVNAGVTGATPWFRYVLLTDAMVENLSPREIEAVFGHEVGHVAHRHLAYFGLFFLGTMGVMSLLTSGIDRFLAIGSPIWAWGRDPTVELVVQGAAALGFGAAYFLLIFGYLSRRFERQADVFGCRVVSCGRGGCPPHPDVNALPGPGPAVPETLCPVGIGIFIEALSSVAMLNGMEPRARSWRHGSIARRISFLRGLEGRPEAERRFQARLAGLRLAVGLALTTALLLAVTTGALGRLH</sequence>